<dbReference type="Pfam" id="PF18952">
    <property type="entry name" value="DUF5696"/>
    <property type="match status" value="1"/>
</dbReference>
<evidence type="ECO:0000313" key="3">
    <source>
        <dbReference type="EMBL" id="CAG7646446.1"/>
    </source>
</evidence>
<accession>A0ABM8VK74</accession>
<comment type="caution">
    <text evidence="3">The sequence shown here is derived from an EMBL/GenBank/DDBJ whole genome shotgun (WGS) entry which is preliminary data.</text>
</comment>
<protein>
    <submittedName>
        <fullName evidence="3">Uncharacterized protein</fullName>
    </submittedName>
</protein>
<feature type="compositionally biased region" description="Low complexity" evidence="1">
    <location>
        <begin position="43"/>
        <end position="85"/>
    </location>
</feature>
<gene>
    <name evidence="3" type="ORF">PAECIP111802_03746</name>
</gene>
<proteinExistence type="predicted"/>
<evidence type="ECO:0000256" key="1">
    <source>
        <dbReference type="SAM" id="MobiDB-lite"/>
    </source>
</evidence>
<dbReference type="EMBL" id="CAJVCE010000010">
    <property type="protein sequence ID" value="CAG7646446.1"/>
    <property type="molecule type" value="Genomic_DNA"/>
</dbReference>
<feature type="chain" id="PRO_5045631885" evidence="2">
    <location>
        <begin position="26"/>
        <end position="784"/>
    </location>
</feature>
<name>A0ABM8VK74_9BACL</name>
<organism evidence="3 4">
    <name type="scientific">Paenibacillus allorhizosphaerae</name>
    <dbReference type="NCBI Taxonomy" id="2849866"/>
    <lineage>
        <taxon>Bacteria</taxon>
        <taxon>Bacillati</taxon>
        <taxon>Bacillota</taxon>
        <taxon>Bacilli</taxon>
        <taxon>Bacillales</taxon>
        <taxon>Paenibacillaceae</taxon>
        <taxon>Paenibacillus</taxon>
    </lineage>
</organism>
<keyword evidence="4" id="KW-1185">Reference proteome</keyword>
<feature type="signal peptide" evidence="2">
    <location>
        <begin position="1"/>
        <end position="25"/>
    </location>
</feature>
<dbReference type="RefSeq" id="WP_218100042.1">
    <property type="nucleotide sequence ID" value="NZ_CAJVCE010000010.1"/>
</dbReference>
<dbReference type="InterPro" id="IPR043751">
    <property type="entry name" value="DUF5696"/>
</dbReference>
<keyword evidence="2" id="KW-0732">Signal</keyword>
<reference evidence="3 4" key="1">
    <citation type="submission" date="2021-06" db="EMBL/GenBank/DDBJ databases">
        <authorList>
            <person name="Criscuolo A."/>
        </authorList>
    </citation>
    <scope>NUCLEOTIDE SEQUENCE [LARGE SCALE GENOMIC DNA]</scope>
    <source>
        <strain evidence="4">CIP 111802</strain>
    </source>
</reference>
<feature type="region of interest" description="Disordered" evidence="1">
    <location>
        <begin position="43"/>
        <end position="91"/>
    </location>
</feature>
<dbReference type="Proteomes" id="UP000730618">
    <property type="component" value="Unassembled WGS sequence"/>
</dbReference>
<evidence type="ECO:0000313" key="4">
    <source>
        <dbReference type="Proteomes" id="UP000730618"/>
    </source>
</evidence>
<sequence>MRRISKKLKLSALAVVVGTTLVTFQSGPLLNAAENAPAANAPAANAPAANAPAANAPAADQQGQAPAQNAPAQPAAPTAAQQAAAKNEMPDESKFQVMAENANFKLWVDSTTAHFKMEDKRSGQVLRSFPDPEQWPKETITGTWRNNLRSPIMLEYIDMANYKSQPKIVSWLEDKGTLEGFQKTADGFKVTFNFAGTQFKIPVEVKLTTDYVETKIIDKDIKEGKLSLLNLKLYPLFGAQPSLGQDGYMVLPDGSGALIHFKPNRTNDKSVYRENMYGNDFSFFVERTNRQKVTMPVFGMKSGSQAFVSVITAGEEYSKLFASPAGAFGTYNWVTPEWQYRIKFFQNTSQKGSAGFYTYSKQMYMTEQRAVRYYMLEPSKADYVGMATKYREYLMKEKGLKPLKPESAKVPFFLDIMGADIKEGLLWDKYLKGTTTSEAMEMVKRLYGLGIENMAIQYSGWQNGGYSTYGGLFPVDKRLGGNEGMKQFIDYAHSLKIPVLLNANYSYNNTNGDGFSPRYDGSRNLAGRLLQEENFNNRAKITLVSPRFSAKTLTKDLEKYKQLGADGLFFEDGTGRFLNSDFNDRYKTNRTESVGVQQEMLKEAKEALGNVSVDRPNFYGISNITHLHRLPQDYSYDLFVDEAIPFAQIALHGLATYTSNWSNLRDQYQSEFLRSIEYGAYPSFIFTSAKSGDMKGAYSIWYYSMNYRDWEAKAVEEYQRFNQALGDVQDKAIVGHRALAPNVMETEYEGGKKVIVNYNAQQYTNGSLRVPAQDFIVVTGGKTS</sequence>
<evidence type="ECO:0000256" key="2">
    <source>
        <dbReference type="SAM" id="SignalP"/>
    </source>
</evidence>